<dbReference type="SUPFAM" id="SSF48371">
    <property type="entry name" value="ARM repeat"/>
    <property type="match status" value="2"/>
</dbReference>
<feature type="compositionally biased region" description="Acidic residues" evidence="3">
    <location>
        <begin position="1207"/>
        <end position="1216"/>
    </location>
</feature>
<sequence length="2083" mass="229139">MYSSSYSSNMTTKSDPRENMEQSNSLLLNETAHQLRPESEKAIFVLEWLRHLNKILHVVNRSDIKSSQKKLQEQLIRQMLSTPGPPIRHYLARCFASLFAVGDSVGLFEIINTCNDLIKQKDDPATLNNRLAALEVLGELYEKLGRMVGRSYDETFSACSKTLKSAESQLRIEIMRTLEKVVRGMGSAAAHLHKDIYKHVRTCMTDRVMAVRDAAAHCMQALADESTLFSTTSDLETAISLCCRAMEYSTYDVRCAVASLVASLLHSALTPLSSKGPTSAKTQLKVALILSAEDALNLLASMFLKGGLGGFLKTGAGEMIRGTTVVSKEVRIGAAHAYIAFFKRMTAPWVEKHLPAILNHLMEVVGNPRSSLTHVDAIYARKCVGCIFRVGVCGLLTEKAQLVAARELVNILYRCATAPEAVVETGNSSENRSGDTKQHVLICALEQLQTVIVNLDSMSVNLTAEQGGHSVLDVTLAIVVYPSANVQLSAAWTLRKLITVLSTQMVPVLNRLLAKIEDTKTFPEGIVGYSYGMAAVIGGISDSPLGIPHRLVERAFNIADELLRSAALNSRLSQQRTEAAWMILGAITTLGSACMRKYLPKYLLLWRNSFPRSDKEIESEKLRGDAFTWQVSLLNRAGALSALNGLLNSCPELVTEDVLRRIMVPVQSAIALLHNISGWVKSYGQHLKVALASVRVRLYEALMKLSAKSCLTNYSAVIKEVVADLTLVDNQSNTTTSLLRGLCRNEDTLLLGQWLQDTDQKLIEEQLQPNSASGSGSLEHDATSLYKKSDDVPTPLPIGVVVIDFSVLLFGKMFVHVPNKHQQQVLEHLLACIRQAKSQRQQAMLLNVFTAVLSALKNLTDAKNVVLSEAVVTGFVSLIQVGIANTNPMLRCAAGETLGRLAQVVSDPRFVAETAQKTFEVLQTSRDVVTRTGHCMILGCLHRYVGGMASNQNLKNNVNILKALSEDLNAPVVQVWALHALYLIADSGGPMFRSHVEQTLSLCMKLLLSVSRQHSEVFHCVGKCLSALITAVGPELNGSNEAIAAVRNTCLAACAIMHASSDWIVQSEAVQSFQQVHMFAPKHVNFTQLVPQLVTHLSSPHLLLRQSSIDCLRQLCQRETAQVCSIARESQEAASEDEMWLAEVLFHMLDQEVDVKIRAGIELILQSLLQFAIDYHLSSWFTLSREILTSTESGGAKAEPEQVTKEGDEDNEDDAEEFRANSAAQGETKRHTSRWTTLVYTINCLRKLIKICREANSYHFDVMRARKERLDALILHLPDLVRMAFMAATSDSDGLRMAGLDLLLDIIVSFGAIEEPEFPGHGILEQFQANVGAALRPTFAADTPPNITAKACDVCSRWIASGVARDMKDLRRVYQLLVQSLDKLKISLKDAKIPYSEASVTLEKLSILKAWAEIYVDAMRRQKQHGELLTLVQPHVAPLSKSWLAAIRDQALLSLPAEYSNQLPSEGGAFYSVESIDAARKVYQSAWLPILYATVTWWSSGGGYENVLNEKSDSRLMIQDGGTLGLGSPRPGVTPPTAEDINKARFNLFFGTAMEALCQLRNDAVSDDQSVINCLRVAQKVLELDWSKLAMCGDSACPREILNIMHRIVLTRENPAVQSEALQIVKVVLQAVSDYVQLENRKKSKEVSGEGTNEGQTDLVADAGEGGSSGEISPGKSTVFAAAEVFFCILIRKFPSLNPALKSISLQTSTSPYHTAYVQLSSATILTMPHLLTLCSPRGTLAILPVILHILLTSLRQLVEDDVAYTDPRSVALIQCLRTLGSSPFMESSVVGKDWEEILRSAVLRLTDIAKTVRDKRAEASVSLMLAVSVIILTASDKVSRVENVFFPCVNMFKQFLDSRNSSVTQIQALQTLNQIFRHPNKLTASAFIRHLSPGILASFSQQNEKQSEEIPTSQTEKENTAEYFTADFSNLSEINSAQLDLGNVDIVVLIIERLKLLEVVVEVADASAKDRIVQCIAPVYIEFLQEPAVIRSNEVLARLHAFCLGRLQRMAPTNPEGFRKAVSRNPELKKRLEMALSTRDTQKSPSPMRADSTPKTARRGVPAGGDTMPSIKLKVDFSNFAS</sequence>
<dbReference type="InterPro" id="IPR040108">
    <property type="entry name" value="Laa1/Sip1/HEATR5"/>
</dbReference>
<dbReference type="GO" id="GO:0005794">
    <property type="term" value="C:Golgi apparatus"/>
    <property type="evidence" value="ECO:0007669"/>
    <property type="project" value="TreeGrafter"/>
</dbReference>
<dbReference type="Gene3D" id="1.25.10.10">
    <property type="entry name" value="Leucine-rich Repeat Variant"/>
    <property type="match status" value="3"/>
</dbReference>
<comment type="caution">
    <text evidence="4">The sequence shown here is derived from an EMBL/GenBank/DDBJ whole genome shotgun (WGS) entry which is preliminary data.</text>
</comment>
<protein>
    <recommendedName>
        <fullName evidence="6">HEAT repeat-containing protein 5B</fullName>
    </recommendedName>
</protein>
<dbReference type="GO" id="GO:0008104">
    <property type="term" value="P:intracellular protein localization"/>
    <property type="evidence" value="ECO:0007669"/>
    <property type="project" value="TreeGrafter"/>
</dbReference>
<dbReference type="STRING" id="947166.A0A1D1UNI4"/>
<feature type="region of interest" description="Disordered" evidence="3">
    <location>
        <begin position="1643"/>
        <end position="1670"/>
    </location>
</feature>
<comment type="similarity">
    <text evidence="1">Belongs to the HEATR5 family.</text>
</comment>
<dbReference type="Proteomes" id="UP000186922">
    <property type="component" value="Unassembled WGS sequence"/>
</dbReference>
<name>A0A1D1UNI4_RAMVA</name>
<dbReference type="GO" id="GO:0030139">
    <property type="term" value="C:endocytic vesicle"/>
    <property type="evidence" value="ECO:0007669"/>
    <property type="project" value="TreeGrafter"/>
</dbReference>
<dbReference type="GO" id="GO:0016020">
    <property type="term" value="C:membrane"/>
    <property type="evidence" value="ECO:0007669"/>
    <property type="project" value="TreeGrafter"/>
</dbReference>
<keyword evidence="2" id="KW-0677">Repeat</keyword>
<gene>
    <name evidence="4" type="primary">RvY_02559-1</name>
    <name evidence="4" type="synonym">RvY_02559.1</name>
    <name evidence="4" type="ORF">RvY_02559</name>
</gene>
<dbReference type="EMBL" id="BDGG01000001">
    <property type="protein sequence ID" value="GAU90090.1"/>
    <property type="molecule type" value="Genomic_DNA"/>
</dbReference>
<dbReference type="OrthoDB" id="192608at2759"/>
<evidence type="ECO:0000313" key="4">
    <source>
        <dbReference type="EMBL" id="GAU90090.1"/>
    </source>
</evidence>
<dbReference type="GO" id="GO:0042147">
    <property type="term" value="P:retrograde transport, endosome to Golgi"/>
    <property type="evidence" value="ECO:0007669"/>
    <property type="project" value="TreeGrafter"/>
</dbReference>
<evidence type="ECO:0000313" key="5">
    <source>
        <dbReference type="Proteomes" id="UP000186922"/>
    </source>
</evidence>
<dbReference type="GO" id="GO:0005829">
    <property type="term" value="C:cytosol"/>
    <property type="evidence" value="ECO:0007669"/>
    <property type="project" value="GOC"/>
</dbReference>
<dbReference type="GO" id="GO:0006897">
    <property type="term" value="P:endocytosis"/>
    <property type="evidence" value="ECO:0007669"/>
    <property type="project" value="TreeGrafter"/>
</dbReference>
<evidence type="ECO:0008006" key="6">
    <source>
        <dbReference type="Google" id="ProtNLM"/>
    </source>
</evidence>
<dbReference type="Pfam" id="PF25468">
    <property type="entry name" value="HEAT_HEATR5A"/>
    <property type="match status" value="1"/>
</dbReference>
<dbReference type="InterPro" id="IPR046837">
    <property type="entry name" value="Laa1/Sip1/HEATR5-like_HEAT"/>
</dbReference>
<reference evidence="4 5" key="1">
    <citation type="journal article" date="2016" name="Nat. Commun.">
        <title>Extremotolerant tardigrade genome and improved radiotolerance of human cultured cells by tardigrade-unique protein.</title>
        <authorList>
            <person name="Hashimoto T."/>
            <person name="Horikawa D.D."/>
            <person name="Saito Y."/>
            <person name="Kuwahara H."/>
            <person name="Kozuka-Hata H."/>
            <person name="Shin-I T."/>
            <person name="Minakuchi Y."/>
            <person name="Ohishi K."/>
            <person name="Motoyama A."/>
            <person name="Aizu T."/>
            <person name="Enomoto A."/>
            <person name="Kondo K."/>
            <person name="Tanaka S."/>
            <person name="Hara Y."/>
            <person name="Koshikawa S."/>
            <person name="Sagara H."/>
            <person name="Miura T."/>
            <person name="Yokobori S."/>
            <person name="Miyagawa K."/>
            <person name="Suzuki Y."/>
            <person name="Kubo T."/>
            <person name="Oyama M."/>
            <person name="Kohara Y."/>
            <person name="Fujiyama A."/>
            <person name="Arakawa K."/>
            <person name="Katayama T."/>
            <person name="Toyoda A."/>
            <person name="Kunieda T."/>
        </authorList>
    </citation>
    <scope>NUCLEOTIDE SEQUENCE [LARGE SCALE GENOMIC DNA]</scope>
    <source>
        <strain evidence="4 5">YOKOZUNA-1</strain>
    </source>
</reference>
<evidence type="ECO:0000256" key="2">
    <source>
        <dbReference type="ARBA" id="ARBA00022737"/>
    </source>
</evidence>
<feature type="region of interest" description="Disordered" evidence="3">
    <location>
        <begin position="1192"/>
        <end position="1226"/>
    </location>
</feature>
<keyword evidence="5" id="KW-1185">Reference proteome</keyword>
<dbReference type="Pfam" id="PF20210">
    <property type="entry name" value="Laa1_Sip1_HTR5"/>
    <property type="match status" value="1"/>
</dbReference>
<evidence type="ECO:0000256" key="1">
    <source>
        <dbReference type="ARBA" id="ARBA00008304"/>
    </source>
</evidence>
<dbReference type="PANTHER" id="PTHR21663:SF0">
    <property type="entry name" value="HEAT REPEAT-CONTAINING PROTEIN 5B"/>
    <property type="match status" value="1"/>
</dbReference>
<feature type="region of interest" description="Disordered" evidence="3">
    <location>
        <begin position="2037"/>
        <end position="2070"/>
    </location>
</feature>
<proteinExistence type="inferred from homology"/>
<accession>A0A1D1UNI4</accession>
<organism evidence="4 5">
    <name type="scientific">Ramazzottius varieornatus</name>
    <name type="common">Water bear</name>
    <name type="synonym">Tardigrade</name>
    <dbReference type="NCBI Taxonomy" id="947166"/>
    <lineage>
        <taxon>Eukaryota</taxon>
        <taxon>Metazoa</taxon>
        <taxon>Ecdysozoa</taxon>
        <taxon>Tardigrada</taxon>
        <taxon>Eutardigrada</taxon>
        <taxon>Parachela</taxon>
        <taxon>Hypsibioidea</taxon>
        <taxon>Ramazzottiidae</taxon>
        <taxon>Ramazzottius</taxon>
    </lineage>
</organism>
<dbReference type="InterPro" id="IPR011989">
    <property type="entry name" value="ARM-like"/>
</dbReference>
<evidence type="ECO:0000256" key="3">
    <source>
        <dbReference type="SAM" id="MobiDB-lite"/>
    </source>
</evidence>
<feature type="region of interest" description="Disordered" evidence="3">
    <location>
        <begin position="1"/>
        <end position="22"/>
    </location>
</feature>
<dbReference type="PANTHER" id="PTHR21663">
    <property type="entry name" value="HYPOTHETICAL HEAT DOMAIN-CONTAINING"/>
    <property type="match status" value="1"/>
</dbReference>
<dbReference type="InterPro" id="IPR016024">
    <property type="entry name" value="ARM-type_fold"/>
</dbReference>
<dbReference type="FunFam" id="1.25.10.10:FF:000262">
    <property type="entry name" value="HEAT repeat-containing protein 5B"/>
    <property type="match status" value="1"/>
</dbReference>